<keyword evidence="4" id="KW-0238">DNA-binding</keyword>
<dbReference type="Proteomes" id="UP000318384">
    <property type="component" value="Chromosome"/>
</dbReference>
<evidence type="ECO:0000256" key="4">
    <source>
        <dbReference type="ARBA" id="ARBA00023125"/>
    </source>
</evidence>
<keyword evidence="9" id="KW-1185">Reference proteome</keyword>
<dbReference type="InterPro" id="IPR014284">
    <property type="entry name" value="RNA_pol_sigma-70_dom"/>
</dbReference>
<comment type="similarity">
    <text evidence="1">Belongs to the sigma-70 factor family. ECF subfamily.</text>
</comment>
<dbReference type="GO" id="GO:0016987">
    <property type="term" value="F:sigma factor activity"/>
    <property type="evidence" value="ECO:0007669"/>
    <property type="project" value="UniProtKB-KW"/>
</dbReference>
<dbReference type="RefSeq" id="WP_145180129.1">
    <property type="nucleotide sequence ID" value="NZ_CP037422.1"/>
</dbReference>
<evidence type="ECO:0000256" key="3">
    <source>
        <dbReference type="ARBA" id="ARBA00023082"/>
    </source>
</evidence>
<dbReference type="Gene3D" id="1.10.1740.10">
    <property type="match status" value="1"/>
</dbReference>
<dbReference type="SUPFAM" id="SSF88659">
    <property type="entry name" value="Sigma3 and sigma4 domains of RNA polymerase sigma factors"/>
    <property type="match status" value="1"/>
</dbReference>
<protein>
    <submittedName>
        <fullName evidence="8">RNA polymerase sigma factor CnrH</fullName>
    </submittedName>
</protein>
<evidence type="ECO:0000256" key="5">
    <source>
        <dbReference type="ARBA" id="ARBA00023163"/>
    </source>
</evidence>
<dbReference type="GO" id="GO:0006352">
    <property type="term" value="P:DNA-templated transcription initiation"/>
    <property type="evidence" value="ECO:0007669"/>
    <property type="project" value="InterPro"/>
</dbReference>
<evidence type="ECO:0000256" key="2">
    <source>
        <dbReference type="ARBA" id="ARBA00023015"/>
    </source>
</evidence>
<dbReference type="EMBL" id="CP037422">
    <property type="protein sequence ID" value="QDU12145.1"/>
    <property type="molecule type" value="Genomic_DNA"/>
</dbReference>
<dbReference type="OrthoDB" id="255903at2"/>
<dbReference type="InterPro" id="IPR013325">
    <property type="entry name" value="RNA_pol_sigma_r2"/>
</dbReference>
<dbReference type="SUPFAM" id="SSF88946">
    <property type="entry name" value="Sigma2 domain of RNA polymerase sigma factors"/>
    <property type="match status" value="1"/>
</dbReference>
<dbReference type="PANTHER" id="PTHR43133:SF8">
    <property type="entry name" value="RNA POLYMERASE SIGMA FACTOR HI_1459-RELATED"/>
    <property type="match status" value="1"/>
</dbReference>
<keyword evidence="3" id="KW-0731">Sigma factor</keyword>
<keyword evidence="5" id="KW-0804">Transcription</keyword>
<accession>A0A517X3S6</accession>
<evidence type="ECO:0000256" key="6">
    <source>
        <dbReference type="SAM" id="MobiDB-lite"/>
    </source>
</evidence>
<dbReference type="PANTHER" id="PTHR43133">
    <property type="entry name" value="RNA POLYMERASE ECF-TYPE SIGMA FACTO"/>
    <property type="match status" value="1"/>
</dbReference>
<feature type="domain" description="RNA polymerase sigma-70 region 2" evidence="7">
    <location>
        <begin position="29"/>
        <end position="97"/>
    </location>
</feature>
<keyword evidence="2" id="KW-0805">Transcription regulation</keyword>
<gene>
    <name evidence="8" type="primary">cnrH</name>
    <name evidence="8" type="ORF">V202x_55700</name>
</gene>
<dbReference type="GO" id="GO:0003677">
    <property type="term" value="F:DNA binding"/>
    <property type="evidence" value="ECO:0007669"/>
    <property type="project" value="UniProtKB-KW"/>
</dbReference>
<dbReference type="InterPro" id="IPR013324">
    <property type="entry name" value="RNA_pol_sigma_r3/r4-like"/>
</dbReference>
<feature type="compositionally biased region" description="Basic and acidic residues" evidence="6">
    <location>
        <begin position="204"/>
        <end position="222"/>
    </location>
</feature>
<evidence type="ECO:0000313" key="8">
    <source>
        <dbReference type="EMBL" id="QDU12145.1"/>
    </source>
</evidence>
<evidence type="ECO:0000259" key="7">
    <source>
        <dbReference type="Pfam" id="PF04542"/>
    </source>
</evidence>
<reference evidence="8 9" key="1">
    <citation type="submission" date="2019-03" db="EMBL/GenBank/DDBJ databases">
        <title>Deep-cultivation of Planctomycetes and their phenomic and genomic characterization uncovers novel biology.</title>
        <authorList>
            <person name="Wiegand S."/>
            <person name="Jogler M."/>
            <person name="Boedeker C."/>
            <person name="Pinto D."/>
            <person name="Vollmers J."/>
            <person name="Rivas-Marin E."/>
            <person name="Kohn T."/>
            <person name="Peeters S.H."/>
            <person name="Heuer A."/>
            <person name="Rast P."/>
            <person name="Oberbeckmann S."/>
            <person name="Bunk B."/>
            <person name="Jeske O."/>
            <person name="Meyerdierks A."/>
            <person name="Storesund J.E."/>
            <person name="Kallscheuer N."/>
            <person name="Luecker S."/>
            <person name="Lage O.M."/>
            <person name="Pohl T."/>
            <person name="Merkel B.J."/>
            <person name="Hornburger P."/>
            <person name="Mueller R.-W."/>
            <person name="Bruemmer F."/>
            <person name="Labrenz M."/>
            <person name="Spormann A.M."/>
            <person name="Op den Camp H."/>
            <person name="Overmann J."/>
            <person name="Amann R."/>
            <person name="Jetten M.S.M."/>
            <person name="Mascher T."/>
            <person name="Medema M.H."/>
            <person name="Devos D.P."/>
            <person name="Kaster A.-K."/>
            <person name="Ovreas L."/>
            <person name="Rohde M."/>
            <person name="Galperin M.Y."/>
            <person name="Jogler C."/>
        </authorList>
    </citation>
    <scope>NUCLEOTIDE SEQUENCE [LARGE SCALE GENOMIC DNA]</scope>
    <source>
        <strain evidence="8 9">V202</strain>
    </source>
</reference>
<name>A0A517X3S6_9PLAN</name>
<proteinExistence type="inferred from homology"/>
<dbReference type="NCBIfam" id="TIGR02937">
    <property type="entry name" value="sigma70-ECF"/>
    <property type="match status" value="1"/>
</dbReference>
<evidence type="ECO:0000256" key="1">
    <source>
        <dbReference type="ARBA" id="ARBA00010641"/>
    </source>
</evidence>
<evidence type="ECO:0000313" key="9">
    <source>
        <dbReference type="Proteomes" id="UP000318384"/>
    </source>
</evidence>
<dbReference type="AlphaFoldDB" id="A0A517X3S6"/>
<feature type="region of interest" description="Disordered" evidence="6">
    <location>
        <begin position="198"/>
        <end position="222"/>
    </location>
</feature>
<sequence>MESPVPDTRNSLILRLPDKRDVEAWDQFVSIYEPLVYRLARAKGLQDADAREVVQEVLVSVSRAIERWEFEPERGRFRDWLFRIARNLMIKYLTRRKYRSIGTGDSGMAQFLEQQADSVSEEEESTHFDLEYRREVFRWAAEQVREQVKERTWQAFWLSSIEEQETTEVAQKLEMSVGAVHIARSRIRNLLRETIKTLEQNEEENSHHTTRGKDRDESSKTC</sequence>
<dbReference type="InterPro" id="IPR039425">
    <property type="entry name" value="RNA_pol_sigma-70-like"/>
</dbReference>
<organism evidence="8 9">
    <name type="scientific">Gimesia aquarii</name>
    <dbReference type="NCBI Taxonomy" id="2527964"/>
    <lineage>
        <taxon>Bacteria</taxon>
        <taxon>Pseudomonadati</taxon>
        <taxon>Planctomycetota</taxon>
        <taxon>Planctomycetia</taxon>
        <taxon>Planctomycetales</taxon>
        <taxon>Planctomycetaceae</taxon>
        <taxon>Gimesia</taxon>
    </lineage>
</organism>
<dbReference type="Pfam" id="PF04542">
    <property type="entry name" value="Sigma70_r2"/>
    <property type="match status" value="1"/>
</dbReference>
<dbReference type="InterPro" id="IPR007627">
    <property type="entry name" value="RNA_pol_sigma70_r2"/>
</dbReference>